<protein>
    <submittedName>
        <fullName evidence="2">Uncharacterized protein</fullName>
    </submittedName>
</protein>
<evidence type="ECO:0000256" key="1">
    <source>
        <dbReference type="SAM" id="MobiDB-lite"/>
    </source>
</evidence>
<dbReference type="Proteomes" id="UP000030108">
    <property type="component" value="Unassembled WGS sequence"/>
</dbReference>
<reference evidence="3" key="1">
    <citation type="journal article" date="2014" name="Genome Announc.">
        <title>Draft genome sequence of the plant-pathogenic soil fungus Rhizoctonia solani anastomosis group 3 strain Rhs1AP.</title>
        <authorList>
            <person name="Cubeta M.A."/>
            <person name="Thomas E."/>
            <person name="Dean R.A."/>
            <person name="Jabaji S."/>
            <person name="Neate S.M."/>
            <person name="Tavantzis S."/>
            <person name="Toda T."/>
            <person name="Vilgalys R."/>
            <person name="Bharathan N."/>
            <person name="Fedorova-Abrams N."/>
            <person name="Pakala S.B."/>
            <person name="Pakala S.M."/>
            <person name="Zafar N."/>
            <person name="Joardar V."/>
            <person name="Losada L."/>
            <person name="Nierman W.C."/>
        </authorList>
    </citation>
    <scope>NUCLEOTIDE SEQUENCE [LARGE SCALE GENOMIC DNA]</scope>
    <source>
        <strain evidence="3">AG-3</strain>
    </source>
</reference>
<accession>X8JGU6</accession>
<feature type="non-terminal residue" evidence="2">
    <location>
        <position position="284"/>
    </location>
</feature>
<evidence type="ECO:0000313" key="2">
    <source>
        <dbReference type="EMBL" id="EUC62967.1"/>
    </source>
</evidence>
<gene>
    <name evidence="2" type="ORF">RSOL_466260</name>
</gene>
<feature type="region of interest" description="Disordered" evidence="1">
    <location>
        <begin position="207"/>
        <end position="284"/>
    </location>
</feature>
<comment type="caution">
    <text evidence="2">The sequence shown here is derived from an EMBL/GenBank/DDBJ whole genome shotgun (WGS) entry which is preliminary data.</text>
</comment>
<feature type="compositionally biased region" description="Basic and acidic residues" evidence="1">
    <location>
        <begin position="216"/>
        <end position="235"/>
    </location>
</feature>
<sequence length="284" mass="32258">MQATFLASFDFSKAHESQRDELKMFLKQFLKGDPGSPFSWDRLVSTITRHPVHSISFTAIDRTTINRPATDAQSLPDGIARYVETIFGESIKKDKLQSFIERASPKRDSTDKKWLPWLTRECPETNDGYTYSIVYIYQGQNEKQFEASLITITLKVDISTKSHWLSPNRHTKISNFAAHIVGTRLQVDASFKASDYYQDDQLPSLNDLSSLTDIQNSRDTKDGKGKRVSKGHEGSQEVPPPFTPETKVESRDLEIGIVPRELQEIPGELMPPPYTPLSYESRAQ</sequence>
<organism evidence="2 3">
    <name type="scientific">Rhizoctonia solani AG-3 Rhs1AP</name>
    <dbReference type="NCBI Taxonomy" id="1086054"/>
    <lineage>
        <taxon>Eukaryota</taxon>
        <taxon>Fungi</taxon>
        <taxon>Dikarya</taxon>
        <taxon>Basidiomycota</taxon>
        <taxon>Agaricomycotina</taxon>
        <taxon>Agaricomycetes</taxon>
        <taxon>Cantharellales</taxon>
        <taxon>Ceratobasidiaceae</taxon>
        <taxon>Rhizoctonia</taxon>
    </lineage>
</organism>
<name>X8JGU6_9AGAM</name>
<evidence type="ECO:0000313" key="3">
    <source>
        <dbReference type="Proteomes" id="UP000030108"/>
    </source>
</evidence>
<dbReference type="AlphaFoldDB" id="X8JGU6"/>
<dbReference type="EMBL" id="JATN01000317">
    <property type="protein sequence ID" value="EUC62967.1"/>
    <property type="molecule type" value="Genomic_DNA"/>
</dbReference>
<proteinExistence type="predicted"/>
<dbReference type="SUPFAM" id="SSF55676">
    <property type="entry name" value="CytB endotoxin-like"/>
    <property type="match status" value="1"/>
</dbReference>
<dbReference type="InterPro" id="IPR035918">
    <property type="entry name" value="CytB_endotoxin-like_sf"/>
</dbReference>
<dbReference type="Gene3D" id="3.40.198.10">
    <property type="entry name" value="Delta-endotoxin CytB-like"/>
    <property type="match status" value="1"/>
</dbReference>